<dbReference type="Pfam" id="PF02878">
    <property type="entry name" value="PGM_PMM_I"/>
    <property type="match status" value="1"/>
</dbReference>
<evidence type="ECO:0000259" key="13">
    <source>
        <dbReference type="Pfam" id="PF02879"/>
    </source>
</evidence>
<dbReference type="InterPro" id="IPR005845">
    <property type="entry name" value="A-D-PHexomutase_a/b/a-II"/>
</dbReference>
<gene>
    <name evidence="15" type="ORF">AB5I84_05760</name>
</gene>
<evidence type="ECO:0000256" key="3">
    <source>
        <dbReference type="ARBA" id="ARBA00004699"/>
    </source>
</evidence>
<evidence type="ECO:0000256" key="5">
    <source>
        <dbReference type="ARBA" id="ARBA00012730"/>
    </source>
</evidence>
<feature type="domain" description="Alpha-D-phosphohexomutase alpha/beta/alpha" evidence="12">
    <location>
        <begin position="5"/>
        <end position="135"/>
    </location>
</feature>
<dbReference type="InterPro" id="IPR005843">
    <property type="entry name" value="A-D-PHexomutase_C"/>
</dbReference>
<dbReference type="EC" id="5.4.2.8" evidence="5"/>
<accession>A0ABV4AGL9</accession>
<dbReference type="InterPro" id="IPR005846">
    <property type="entry name" value="A-D-PHexomutase_a/b/a-III"/>
</dbReference>
<feature type="domain" description="Alpha-D-phosphohexomutase alpha/beta/alpha" evidence="14">
    <location>
        <begin position="256"/>
        <end position="361"/>
    </location>
</feature>
<dbReference type="RefSeq" id="WP_369454903.1">
    <property type="nucleotide sequence ID" value="NZ_JBGCUO010000001.1"/>
</dbReference>
<keyword evidence="7 10" id="KW-0479">Metal-binding</keyword>
<evidence type="ECO:0000313" key="15">
    <source>
        <dbReference type="EMBL" id="MEY1661653.1"/>
    </source>
</evidence>
<name>A0ABV4AGL9_9GAMM</name>
<dbReference type="Pfam" id="PF02879">
    <property type="entry name" value="PGM_PMM_II"/>
    <property type="match status" value="1"/>
</dbReference>
<feature type="domain" description="Alpha-D-phosphohexomutase C-terminal" evidence="11">
    <location>
        <begin position="392"/>
        <end position="446"/>
    </location>
</feature>
<reference evidence="15 16" key="1">
    <citation type="submission" date="2024-07" db="EMBL/GenBank/DDBJ databases">
        <authorList>
            <person name="Ren Q."/>
        </authorList>
    </citation>
    <scope>NUCLEOTIDE SEQUENCE [LARGE SCALE GENOMIC DNA]</scope>
    <source>
        <strain evidence="15 16">REN37</strain>
    </source>
</reference>
<keyword evidence="9" id="KW-0413">Isomerase</keyword>
<evidence type="ECO:0000259" key="14">
    <source>
        <dbReference type="Pfam" id="PF02880"/>
    </source>
</evidence>
<evidence type="ECO:0000256" key="7">
    <source>
        <dbReference type="ARBA" id="ARBA00022723"/>
    </source>
</evidence>
<dbReference type="CDD" id="cd03089">
    <property type="entry name" value="PMM_PGM"/>
    <property type="match status" value="1"/>
</dbReference>
<dbReference type="SUPFAM" id="SSF53738">
    <property type="entry name" value="Phosphoglucomutase, first 3 domains"/>
    <property type="match status" value="3"/>
</dbReference>
<comment type="caution">
    <text evidence="15">The sequence shown here is derived from an EMBL/GenBank/DDBJ whole genome shotgun (WGS) entry which is preliminary data.</text>
</comment>
<evidence type="ECO:0000256" key="9">
    <source>
        <dbReference type="ARBA" id="ARBA00023235"/>
    </source>
</evidence>
<feature type="domain" description="Alpha-D-phosphohexomutase alpha/beta/alpha" evidence="13">
    <location>
        <begin position="154"/>
        <end position="250"/>
    </location>
</feature>
<proteinExistence type="inferred from homology"/>
<protein>
    <recommendedName>
        <fullName evidence="5">phosphomannomutase</fullName>
        <ecNumber evidence="5">5.4.2.8</ecNumber>
    </recommendedName>
</protein>
<evidence type="ECO:0000313" key="16">
    <source>
        <dbReference type="Proteomes" id="UP001562065"/>
    </source>
</evidence>
<evidence type="ECO:0000256" key="8">
    <source>
        <dbReference type="ARBA" id="ARBA00022842"/>
    </source>
</evidence>
<comment type="similarity">
    <text evidence="4 10">Belongs to the phosphohexose mutase family.</text>
</comment>
<evidence type="ECO:0000256" key="4">
    <source>
        <dbReference type="ARBA" id="ARBA00010231"/>
    </source>
</evidence>
<comment type="catalytic activity">
    <reaction evidence="1">
        <text>alpha-D-mannose 1-phosphate = D-mannose 6-phosphate</text>
        <dbReference type="Rhea" id="RHEA:11140"/>
        <dbReference type="ChEBI" id="CHEBI:58409"/>
        <dbReference type="ChEBI" id="CHEBI:58735"/>
        <dbReference type="EC" id="5.4.2.8"/>
    </reaction>
</comment>
<dbReference type="EMBL" id="JBGCUO010000001">
    <property type="protein sequence ID" value="MEY1661653.1"/>
    <property type="molecule type" value="Genomic_DNA"/>
</dbReference>
<keyword evidence="6" id="KW-0597">Phosphoprotein</keyword>
<dbReference type="PROSITE" id="PS00710">
    <property type="entry name" value="PGM_PMM"/>
    <property type="match status" value="1"/>
</dbReference>
<dbReference type="Pfam" id="PF00408">
    <property type="entry name" value="PGM_PMM_IV"/>
    <property type="match status" value="1"/>
</dbReference>
<dbReference type="Gene3D" id="3.40.120.10">
    <property type="entry name" value="Alpha-D-Glucose-1,6-Bisphosphate, subunit A, domain 3"/>
    <property type="match status" value="3"/>
</dbReference>
<dbReference type="SUPFAM" id="SSF55957">
    <property type="entry name" value="Phosphoglucomutase, C-terminal domain"/>
    <property type="match status" value="1"/>
</dbReference>
<dbReference type="InterPro" id="IPR016066">
    <property type="entry name" value="A-D-PHexomutase_CS"/>
</dbReference>
<evidence type="ECO:0000256" key="1">
    <source>
        <dbReference type="ARBA" id="ARBA00000586"/>
    </source>
</evidence>
<evidence type="ECO:0000256" key="6">
    <source>
        <dbReference type="ARBA" id="ARBA00022553"/>
    </source>
</evidence>
<dbReference type="InterPro" id="IPR016055">
    <property type="entry name" value="A-D-PHexomutase_a/b/a-I/II/III"/>
</dbReference>
<dbReference type="InterPro" id="IPR005844">
    <property type="entry name" value="A-D-PHexomutase_a/b/a-I"/>
</dbReference>
<organism evidence="15 16">
    <name type="scientific">Isoalcanivorax beigongshangi</name>
    <dbReference type="NCBI Taxonomy" id="3238810"/>
    <lineage>
        <taxon>Bacteria</taxon>
        <taxon>Pseudomonadati</taxon>
        <taxon>Pseudomonadota</taxon>
        <taxon>Gammaproteobacteria</taxon>
        <taxon>Oceanospirillales</taxon>
        <taxon>Alcanivoracaceae</taxon>
        <taxon>Isoalcanivorax</taxon>
    </lineage>
</organism>
<evidence type="ECO:0000259" key="12">
    <source>
        <dbReference type="Pfam" id="PF02878"/>
    </source>
</evidence>
<comment type="cofactor">
    <cofactor evidence="2">
        <name>Mg(2+)</name>
        <dbReference type="ChEBI" id="CHEBI:18420"/>
    </cofactor>
</comment>
<keyword evidence="16" id="KW-1185">Reference proteome</keyword>
<dbReference type="InterPro" id="IPR005841">
    <property type="entry name" value="Alpha-D-phosphohexomutase_SF"/>
</dbReference>
<sequence>MLNPNIFRAYDIRGIYGDTLTDEIAFAIGQAVGSVARDAGEVRVAIGRDGRLSSPELSRQLAAGLRVAGCDVVDLGMLPSPVLYHAVNTQLDLRSAVMVTGSHNPVDYNGFKIMIAGEVLSAQQIQQLYQRIVSGELRRERPGELFQREVLCDYLDDVLARHRLPRPMKVVLDSGNGVAGMVVPYLFRAMGCEVVSLFEDVDGSFPNHHPDPCDPANLASLIEAVQEHGADLGIGFDGDGDRLGVVLENGRIVYTDVLLMALAEDLLQRSPGAQVVFDVKCTGQLFGVIEGAGGRAEMWKTGHSMIKRRMEETGALLGGEASGHIYLSENWYGVDDPMVAAVRLLQILGRHDGPASDYFERFPMPLTTPELMLAATEETKFLIVEDVRAQAALFEGARITLLDGLRVDFPDGWALCRASNTSPNLVLRFEGVDEPALERIRAQMMAVVTAAAARHSSEGAS</sequence>
<evidence type="ECO:0000256" key="10">
    <source>
        <dbReference type="RuleBase" id="RU004326"/>
    </source>
</evidence>
<keyword evidence="8 10" id="KW-0460">Magnesium</keyword>
<dbReference type="Pfam" id="PF02880">
    <property type="entry name" value="PGM_PMM_III"/>
    <property type="match status" value="1"/>
</dbReference>
<dbReference type="InterPro" id="IPR036900">
    <property type="entry name" value="A-D-PHexomutase_C_sf"/>
</dbReference>
<dbReference type="Gene3D" id="3.30.310.50">
    <property type="entry name" value="Alpha-D-phosphohexomutase, C-terminal domain"/>
    <property type="match status" value="1"/>
</dbReference>
<dbReference type="Proteomes" id="UP001562065">
    <property type="component" value="Unassembled WGS sequence"/>
</dbReference>
<dbReference type="PANTHER" id="PTHR43771">
    <property type="entry name" value="PHOSPHOMANNOMUTASE"/>
    <property type="match status" value="1"/>
</dbReference>
<evidence type="ECO:0000259" key="11">
    <source>
        <dbReference type="Pfam" id="PF00408"/>
    </source>
</evidence>
<comment type="pathway">
    <text evidence="3">Nucleotide-sugar biosynthesis; GDP-alpha-D-mannose biosynthesis; alpha-D-mannose 1-phosphate from D-fructose 6-phosphate: step 2/2.</text>
</comment>
<dbReference type="PRINTS" id="PR00509">
    <property type="entry name" value="PGMPMM"/>
</dbReference>
<dbReference type="PANTHER" id="PTHR43771:SF2">
    <property type="entry name" value="PHOSPHOMANNOMUTASE_PHOSPHOGLUCOMUTASE"/>
    <property type="match status" value="1"/>
</dbReference>
<evidence type="ECO:0000256" key="2">
    <source>
        <dbReference type="ARBA" id="ARBA00001946"/>
    </source>
</evidence>